<feature type="compositionally biased region" description="Basic and acidic residues" evidence="1">
    <location>
        <begin position="460"/>
        <end position="470"/>
    </location>
</feature>
<name>A0A0D3KFV1_EMIH1</name>
<sequence length="602" mass="64373">MSRASGLSRIRILWPDRSVAAYINPCKLSTHSKLALKVAEVFGKDDIILDENGCSEDLKRKIDEASQLRHRLHPPRESKHSAARACSLMQVVGVPGGLDKLKGPDGDAFKAQIVYAATLARTKATCAKSGAFKEFVSATLNKLYSDASEALAGAKDFVTCDDIKVPVARLAALQQRTEEQLRRLDGGVAALEDGAKKIKERRDLALTASARSTKHTADAAAAIKEALDSTKSQLEDSIKRGAEQKALLAELKKQQADYEAREVARAHEQTVADAERDMMLAKLAEHEQLLVDHSSALADITSMKTHDTLQALKVRLCLLPYARRAPSAGRLGGRVSGRVVHEHGRVLGHGSPTDAAHVLEGFDRDSALDKYSVPATPSQRQRLAKIMADAGRVGGREMCDFGDAADSPAVAFPVSFVPEIEVWGAAEESEAPGGGAEWAQPPSGPDSYYTLPIPPMPYARRADDDTEPLRKPLMADCRTAAVTNLLRSMPRSPPKTPQGDRSSSQASSGHSALQMVKPIIINAGEEEAALRKHGREGLLLRSRLVFSACGNTLGRPGGAAAGASMARDCVSDGPSLCSPPSASETGSVAGGHRLLFAFFYSL</sequence>
<feature type="region of interest" description="Disordered" evidence="1">
    <location>
        <begin position="487"/>
        <end position="511"/>
    </location>
</feature>
<evidence type="ECO:0000313" key="2">
    <source>
        <dbReference type="EnsemblProtists" id="EOD34636"/>
    </source>
</evidence>
<dbReference type="GeneID" id="17279906"/>
<dbReference type="PaxDb" id="2903-EOD34636"/>
<keyword evidence="3" id="KW-1185">Reference proteome</keyword>
<dbReference type="HOGENOM" id="CLU_453782_0_0_1"/>
<proteinExistence type="predicted"/>
<evidence type="ECO:0000256" key="1">
    <source>
        <dbReference type="SAM" id="MobiDB-lite"/>
    </source>
</evidence>
<dbReference type="RefSeq" id="XP_005787065.1">
    <property type="nucleotide sequence ID" value="XM_005787008.1"/>
</dbReference>
<dbReference type="Proteomes" id="UP000013827">
    <property type="component" value="Unassembled WGS sequence"/>
</dbReference>
<organism evidence="2 3">
    <name type="scientific">Emiliania huxleyi (strain CCMP1516)</name>
    <dbReference type="NCBI Taxonomy" id="280463"/>
    <lineage>
        <taxon>Eukaryota</taxon>
        <taxon>Haptista</taxon>
        <taxon>Haptophyta</taxon>
        <taxon>Prymnesiophyceae</taxon>
        <taxon>Isochrysidales</taxon>
        <taxon>Noelaerhabdaceae</taxon>
        <taxon>Emiliania</taxon>
    </lineage>
</organism>
<accession>A0A0D3KFV1</accession>
<reference evidence="3" key="1">
    <citation type="journal article" date="2013" name="Nature">
        <title>Pan genome of the phytoplankton Emiliania underpins its global distribution.</title>
        <authorList>
            <person name="Read B.A."/>
            <person name="Kegel J."/>
            <person name="Klute M.J."/>
            <person name="Kuo A."/>
            <person name="Lefebvre S.C."/>
            <person name="Maumus F."/>
            <person name="Mayer C."/>
            <person name="Miller J."/>
            <person name="Monier A."/>
            <person name="Salamov A."/>
            <person name="Young J."/>
            <person name="Aguilar M."/>
            <person name="Claverie J.M."/>
            <person name="Frickenhaus S."/>
            <person name="Gonzalez K."/>
            <person name="Herman E.K."/>
            <person name="Lin Y.C."/>
            <person name="Napier J."/>
            <person name="Ogata H."/>
            <person name="Sarno A.F."/>
            <person name="Shmutz J."/>
            <person name="Schroeder D."/>
            <person name="de Vargas C."/>
            <person name="Verret F."/>
            <person name="von Dassow P."/>
            <person name="Valentin K."/>
            <person name="Van de Peer Y."/>
            <person name="Wheeler G."/>
            <person name="Dacks J.B."/>
            <person name="Delwiche C.F."/>
            <person name="Dyhrman S.T."/>
            <person name="Glockner G."/>
            <person name="John U."/>
            <person name="Richards T."/>
            <person name="Worden A.Z."/>
            <person name="Zhang X."/>
            <person name="Grigoriev I.V."/>
            <person name="Allen A.E."/>
            <person name="Bidle K."/>
            <person name="Borodovsky M."/>
            <person name="Bowler C."/>
            <person name="Brownlee C."/>
            <person name="Cock J.M."/>
            <person name="Elias M."/>
            <person name="Gladyshev V.N."/>
            <person name="Groth M."/>
            <person name="Guda C."/>
            <person name="Hadaegh A."/>
            <person name="Iglesias-Rodriguez M.D."/>
            <person name="Jenkins J."/>
            <person name="Jones B.M."/>
            <person name="Lawson T."/>
            <person name="Leese F."/>
            <person name="Lindquist E."/>
            <person name="Lobanov A."/>
            <person name="Lomsadze A."/>
            <person name="Malik S.B."/>
            <person name="Marsh M.E."/>
            <person name="Mackinder L."/>
            <person name="Mock T."/>
            <person name="Mueller-Roeber B."/>
            <person name="Pagarete A."/>
            <person name="Parker M."/>
            <person name="Probert I."/>
            <person name="Quesneville H."/>
            <person name="Raines C."/>
            <person name="Rensing S.A."/>
            <person name="Riano-Pachon D.M."/>
            <person name="Richier S."/>
            <person name="Rokitta S."/>
            <person name="Shiraiwa Y."/>
            <person name="Soanes D.M."/>
            <person name="van der Giezen M."/>
            <person name="Wahlund T.M."/>
            <person name="Williams B."/>
            <person name="Wilson W."/>
            <person name="Wolfe G."/>
            <person name="Wurch L.L."/>
        </authorList>
    </citation>
    <scope>NUCLEOTIDE SEQUENCE</scope>
</reference>
<dbReference type="AlphaFoldDB" id="A0A0D3KFV1"/>
<dbReference type="KEGG" id="ehx:EMIHUDRAFT_228381"/>
<protein>
    <submittedName>
        <fullName evidence="2">Uncharacterized protein</fullName>
    </submittedName>
</protein>
<feature type="compositionally biased region" description="Low complexity" evidence="1">
    <location>
        <begin position="502"/>
        <end position="511"/>
    </location>
</feature>
<evidence type="ECO:0000313" key="3">
    <source>
        <dbReference type="Proteomes" id="UP000013827"/>
    </source>
</evidence>
<feature type="region of interest" description="Disordered" evidence="1">
    <location>
        <begin position="426"/>
        <end position="474"/>
    </location>
</feature>
<dbReference type="EnsemblProtists" id="EOD34636">
    <property type="protein sequence ID" value="EOD34636"/>
    <property type="gene ID" value="EMIHUDRAFT_228381"/>
</dbReference>
<reference evidence="2" key="2">
    <citation type="submission" date="2024-10" db="UniProtKB">
        <authorList>
            <consortium name="EnsemblProtists"/>
        </authorList>
    </citation>
    <scope>IDENTIFICATION</scope>
</reference>